<dbReference type="Proteomes" id="UP001172680">
    <property type="component" value="Unassembled WGS sequence"/>
</dbReference>
<evidence type="ECO:0000313" key="2">
    <source>
        <dbReference type="Proteomes" id="UP001172680"/>
    </source>
</evidence>
<proteinExistence type="predicted"/>
<name>A0ACC2YZS3_9PEZI</name>
<gene>
    <name evidence="1" type="primary">SNU23</name>
    <name evidence="1" type="ORF">H2199_005607</name>
</gene>
<evidence type="ECO:0000313" key="1">
    <source>
        <dbReference type="EMBL" id="KAJ9640939.1"/>
    </source>
</evidence>
<keyword evidence="2" id="KW-1185">Reference proteome</keyword>
<dbReference type="EMBL" id="JAPDRP010000016">
    <property type="protein sequence ID" value="KAJ9640939.1"/>
    <property type="molecule type" value="Genomic_DNA"/>
</dbReference>
<comment type="caution">
    <text evidence="1">The sequence shown here is derived from an EMBL/GenBank/DDBJ whole genome shotgun (WGS) entry which is preliminary data.</text>
</comment>
<sequence length="205" mass="22588">MADKTPAAPTANNPAATPPSAAPGTKPNTPPAPPRTTPLSRPKAARATKPPQPAKNAAETEARRQRLDVAAQVGKTMLVPAGSAVGKRGRGAGFYCEACDLTFKDNLQFVEHLNSRQHLVAVGQTGEVRRATVEEVRQTLRYLKRKREEESKEVVVDLGERLERRAEEEEKEREEKRRKRNERRRRGGGEAGIKLEDDVGDGVIR</sequence>
<organism evidence="1 2">
    <name type="scientific">Coniosporium tulheliwenetii</name>
    <dbReference type="NCBI Taxonomy" id="3383036"/>
    <lineage>
        <taxon>Eukaryota</taxon>
        <taxon>Fungi</taxon>
        <taxon>Dikarya</taxon>
        <taxon>Ascomycota</taxon>
        <taxon>Pezizomycotina</taxon>
        <taxon>Dothideomycetes</taxon>
        <taxon>Dothideomycetes incertae sedis</taxon>
        <taxon>Coniosporium</taxon>
    </lineage>
</organism>
<reference evidence="1" key="1">
    <citation type="submission" date="2022-10" db="EMBL/GenBank/DDBJ databases">
        <title>Culturing micro-colonial fungi from biological soil crusts in the Mojave desert and describing Neophaeococcomyces mojavensis, and introducing the new genera and species Taxawa tesnikishii.</title>
        <authorList>
            <person name="Kurbessoian T."/>
            <person name="Stajich J.E."/>
        </authorList>
    </citation>
    <scope>NUCLEOTIDE SEQUENCE</scope>
    <source>
        <strain evidence="1">JES_115</strain>
    </source>
</reference>
<accession>A0ACC2YZS3</accession>
<protein>
    <submittedName>
        <fullName evidence="1">U4/U6.U5 snRNP associated protein</fullName>
    </submittedName>
</protein>